<feature type="compositionally biased region" description="Pro residues" evidence="1">
    <location>
        <begin position="349"/>
        <end position="361"/>
    </location>
</feature>
<dbReference type="InterPro" id="IPR035979">
    <property type="entry name" value="RBD_domain_sf"/>
</dbReference>
<dbReference type="GO" id="GO:0046856">
    <property type="term" value="P:phosphatidylinositol dephosphorylation"/>
    <property type="evidence" value="ECO:0007669"/>
    <property type="project" value="InterPro"/>
</dbReference>
<feature type="region of interest" description="Disordered" evidence="1">
    <location>
        <begin position="709"/>
        <end position="872"/>
    </location>
</feature>
<feature type="compositionally biased region" description="Basic and acidic residues" evidence="1">
    <location>
        <begin position="550"/>
        <end position="560"/>
    </location>
</feature>
<dbReference type="GO" id="GO:0098793">
    <property type="term" value="C:presynapse"/>
    <property type="evidence" value="ECO:0007669"/>
    <property type="project" value="GOC"/>
</dbReference>
<reference evidence="2" key="1">
    <citation type="submission" date="2020-04" db="EMBL/GenBank/DDBJ databases">
        <authorList>
            <person name="Alioto T."/>
            <person name="Alioto T."/>
            <person name="Gomez Garrido J."/>
        </authorList>
    </citation>
    <scope>NUCLEOTIDE SEQUENCE</scope>
    <source>
        <strain evidence="2">A484AB</strain>
    </source>
</reference>
<dbReference type="GO" id="GO:0004439">
    <property type="term" value="F:phosphatidylinositol-4,5-bisphosphate 5-phosphatase activity"/>
    <property type="evidence" value="ECO:0007669"/>
    <property type="project" value="TreeGrafter"/>
</dbReference>
<evidence type="ECO:0000313" key="3">
    <source>
        <dbReference type="Proteomes" id="UP001152795"/>
    </source>
</evidence>
<dbReference type="PANTHER" id="PTHR11200:SF257">
    <property type="entry name" value="PHOSPHOINOSITIDE 5-PHOSPHATASE"/>
    <property type="match status" value="1"/>
</dbReference>
<dbReference type="InterPro" id="IPR046985">
    <property type="entry name" value="IP5"/>
</dbReference>
<sequence length="872" mass="95861">MEDVKEGIMQGDFESLQVEDQLTKSRNSNKSFRGFTEGRLTFAPTYKFDPFSDDYDTSEKMRIPAWTDRVLWRRRKPRSKFTESAVDHAVDGGEHGTLVDIDSESEDEEEDIGGESNQRERRKSFYIRDDNVTWSVGKLLYYHSAQLKTSDHRPVVALIEIEIQSLDKEKEADVHDDVMKSMGPADPTVIINSLNNDEEINTEELLSELERIGNTVLVRVIDNELFITFDDGRSALKAMELDNTKIDGVQIAVRLKSESLLSKTDLTVGDFVPMTPSGLSRARSLSEILSDSAGNSASLPVLQPIKIYSQDSDDDDVKDDDVSDDDVRDDDVIDNDSEGVVIEKMKSPPTRPIRPGPPPKRNPQIMEHDPESVDKRPPVKAKPERPKPFSKAGTSPAGSPSNKRRTPPSRPGRPSSLPVEKTASSTTQEGNPIPPARNRVTANNEAGSIATKPSPPQRPGSVTVERNSVDNEAKPLPPKRPSSSTVQKSAVDHREPKPVPPARLKENMEEQTTSAVTSKPTTPPQRPSFTVEKNAIDHETKPVPLARPRSHVEKPAENVEKQTASTLGGKPSRSGSITLETSTVDNQTKPIAPARPPGNVDKQTDDMLSGKSVTPPPRPHNLPHRPPPPSPGKPITKEKELQPQRVKAVSQVKESEGQSLRQRLGSFKLTRKQQREEPPSTSLTISGPFDVKHVTHVDSTTVQSLLQVGGHEASAEMNSGLNLETNDLSSHTSPMGPPVPIGRSDSVNTKPVPVPRRKSEKEASGESRSMVVHKETVMDKTGSLERSPPKLPPRPGNDSMEEETPHPPERVHTMTDHKTPPELPKRPCSTGENIDTTPSNPPAVPARTDLVNTDENCPVAPPRKGRKKIIGQ</sequence>
<proteinExistence type="predicted"/>
<comment type="caution">
    <text evidence="2">The sequence shown here is derived from an EMBL/GenBank/DDBJ whole genome shotgun (WGS) entry which is preliminary data.</text>
</comment>
<protein>
    <submittedName>
        <fullName evidence="2">Synaptojanin-1-like isoform X2</fullName>
    </submittedName>
</protein>
<feature type="compositionally biased region" description="Polar residues" evidence="1">
    <location>
        <begin position="510"/>
        <end position="520"/>
    </location>
</feature>
<feature type="compositionally biased region" description="Polar residues" evidence="1">
    <location>
        <begin position="573"/>
        <end position="589"/>
    </location>
</feature>
<name>A0A7D9HRS6_PARCT</name>
<feature type="compositionally biased region" description="Polar residues" evidence="1">
    <location>
        <begin position="392"/>
        <end position="401"/>
    </location>
</feature>
<dbReference type="SMART" id="SM00360">
    <property type="entry name" value="RRM"/>
    <property type="match status" value="1"/>
</dbReference>
<feature type="compositionally biased region" description="Pro residues" evidence="1">
    <location>
        <begin position="614"/>
        <end position="632"/>
    </location>
</feature>
<feature type="compositionally biased region" description="Basic and acidic residues" evidence="1">
    <location>
        <begin position="366"/>
        <end position="387"/>
    </location>
</feature>
<dbReference type="EMBL" id="CACRXK020001896">
    <property type="protein sequence ID" value="CAB3991660.1"/>
    <property type="molecule type" value="Genomic_DNA"/>
</dbReference>
<keyword evidence="3" id="KW-1185">Reference proteome</keyword>
<dbReference type="Gene3D" id="3.60.10.10">
    <property type="entry name" value="Endonuclease/exonuclease/phosphatase"/>
    <property type="match status" value="1"/>
</dbReference>
<feature type="region of interest" description="Disordered" evidence="1">
    <location>
        <begin position="92"/>
        <end position="119"/>
    </location>
</feature>
<dbReference type="Gene3D" id="3.30.70.330">
    <property type="match status" value="1"/>
</dbReference>
<dbReference type="OrthoDB" id="1925875at2759"/>
<dbReference type="GO" id="GO:0003723">
    <property type="term" value="F:RNA binding"/>
    <property type="evidence" value="ECO:0007669"/>
    <property type="project" value="UniProtKB-UniRule"/>
</dbReference>
<dbReference type="InterPro" id="IPR012677">
    <property type="entry name" value="Nucleotide-bd_a/b_plait_sf"/>
</dbReference>
<dbReference type="InterPro" id="IPR000095">
    <property type="entry name" value="CRIB_dom"/>
</dbReference>
<gene>
    <name evidence="2" type="ORF">PACLA_8A003813</name>
</gene>
<dbReference type="PROSITE" id="PS50108">
    <property type="entry name" value="CRIB"/>
    <property type="match status" value="1"/>
</dbReference>
<feature type="compositionally biased region" description="Basic residues" evidence="1">
    <location>
        <begin position="863"/>
        <end position="872"/>
    </location>
</feature>
<dbReference type="SMART" id="SM01165">
    <property type="entry name" value="DUF1866"/>
    <property type="match status" value="1"/>
</dbReference>
<dbReference type="PROSITE" id="PS50102">
    <property type="entry name" value="RRM"/>
    <property type="match status" value="1"/>
</dbReference>
<feature type="region of interest" description="Disordered" evidence="1">
    <location>
        <begin position="308"/>
        <end position="687"/>
    </location>
</feature>
<dbReference type="InterPro" id="IPR000300">
    <property type="entry name" value="IPPc"/>
</dbReference>
<dbReference type="InterPro" id="IPR000504">
    <property type="entry name" value="RRM_dom"/>
</dbReference>
<feature type="compositionally biased region" description="Basic and acidic residues" evidence="1">
    <location>
        <begin position="490"/>
        <end position="508"/>
    </location>
</feature>
<dbReference type="Proteomes" id="UP001152795">
    <property type="component" value="Unassembled WGS sequence"/>
</dbReference>
<feature type="compositionally biased region" description="Basic and acidic residues" evidence="1">
    <location>
        <begin position="803"/>
        <end position="825"/>
    </location>
</feature>
<dbReference type="PANTHER" id="PTHR11200">
    <property type="entry name" value="INOSITOL 5-PHOSPHATASE"/>
    <property type="match status" value="1"/>
</dbReference>
<dbReference type="SUPFAM" id="SSF56219">
    <property type="entry name" value="DNase I-like"/>
    <property type="match status" value="1"/>
</dbReference>
<organism evidence="2 3">
    <name type="scientific">Paramuricea clavata</name>
    <name type="common">Red gorgonian</name>
    <name type="synonym">Violescent sea-whip</name>
    <dbReference type="NCBI Taxonomy" id="317549"/>
    <lineage>
        <taxon>Eukaryota</taxon>
        <taxon>Metazoa</taxon>
        <taxon>Cnidaria</taxon>
        <taxon>Anthozoa</taxon>
        <taxon>Octocorallia</taxon>
        <taxon>Malacalcyonacea</taxon>
        <taxon>Plexauridae</taxon>
        <taxon>Paramuricea</taxon>
    </lineage>
</organism>
<dbReference type="Pfam" id="PF22669">
    <property type="entry name" value="Exo_endo_phos2"/>
    <property type="match status" value="1"/>
</dbReference>
<dbReference type="InterPro" id="IPR015047">
    <property type="entry name" value="SYNJ1/2_RRM"/>
</dbReference>
<evidence type="ECO:0000313" key="2">
    <source>
        <dbReference type="EMBL" id="CAB3991660.1"/>
    </source>
</evidence>
<dbReference type="SUPFAM" id="SSF54928">
    <property type="entry name" value="RNA-binding domain, RBD"/>
    <property type="match status" value="1"/>
</dbReference>
<feature type="compositionally biased region" description="Acidic residues" evidence="1">
    <location>
        <begin position="311"/>
        <end position="337"/>
    </location>
</feature>
<feature type="compositionally biased region" description="Acidic residues" evidence="1">
    <location>
        <begin position="101"/>
        <end position="113"/>
    </location>
</feature>
<dbReference type="Pfam" id="PF08952">
    <property type="entry name" value="DUF1866"/>
    <property type="match status" value="1"/>
</dbReference>
<dbReference type="InterPro" id="IPR036691">
    <property type="entry name" value="Endo/exonu/phosph_ase_sf"/>
</dbReference>
<accession>A0A7D9HRS6</accession>
<dbReference type="AlphaFoldDB" id="A0A7D9HRS6"/>
<evidence type="ECO:0000256" key="1">
    <source>
        <dbReference type="SAM" id="MobiDB-lite"/>
    </source>
</evidence>
<feature type="compositionally biased region" description="Polar residues" evidence="1">
    <location>
        <begin position="716"/>
        <end position="733"/>
    </location>
</feature>
<dbReference type="GO" id="GO:0048488">
    <property type="term" value="P:synaptic vesicle endocytosis"/>
    <property type="evidence" value="ECO:0007669"/>
    <property type="project" value="TreeGrafter"/>
</dbReference>